<evidence type="ECO:0000313" key="2">
    <source>
        <dbReference type="Proteomes" id="UP000748025"/>
    </source>
</evidence>
<dbReference type="EMBL" id="SRPW01002193">
    <property type="protein sequence ID" value="KAG5994921.1"/>
    <property type="molecule type" value="Genomic_DNA"/>
</dbReference>
<evidence type="ECO:0000313" key="1">
    <source>
        <dbReference type="EMBL" id="KAG5994921.1"/>
    </source>
</evidence>
<gene>
    <name evidence="1" type="ORF">E4U43_003146</name>
</gene>
<dbReference type="Proteomes" id="UP000748025">
    <property type="component" value="Unassembled WGS sequence"/>
</dbReference>
<proteinExistence type="predicted"/>
<name>A0A9P7SXT2_9HYPO</name>
<protein>
    <submittedName>
        <fullName evidence="1">Uncharacterized protein</fullName>
    </submittedName>
</protein>
<organism evidence="1 2">
    <name type="scientific">Claviceps pusilla</name>
    <dbReference type="NCBI Taxonomy" id="123648"/>
    <lineage>
        <taxon>Eukaryota</taxon>
        <taxon>Fungi</taxon>
        <taxon>Dikarya</taxon>
        <taxon>Ascomycota</taxon>
        <taxon>Pezizomycotina</taxon>
        <taxon>Sordariomycetes</taxon>
        <taxon>Hypocreomycetidae</taxon>
        <taxon>Hypocreales</taxon>
        <taxon>Clavicipitaceae</taxon>
        <taxon>Claviceps</taxon>
    </lineage>
</organism>
<comment type="caution">
    <text evidence="1">The sequence shown here is derived from an EMBL/GenBank/DDBJ whole genome shotgun (WGS) entry which is preliminary data.</text>
</comment>
<dbReference type="AlphaFoldDB" id="A0A9P7SXT2"/>
<accession>A0A9P7SXT2</accession>
<keyword evidence="2" id="KW-1185">Reference proteome</keyword>
<sequence length="153" mass="17112">MEADSALGRHGCTDQGAAASAIFGWRMGGLSCRSVSPRILNLKDLTMSMSIRQTHCDIADSSDQMHHQERQPFMEFWALKECIVCAAEACNAPPPQDENDNEREEVVVPSSNRFRECAYKEKQRLSKSTLQQRQMIVLLCVETGPVVAERAEP</sequence>
<reference evidence="1" key="1">
    <citation type="journal article" date="2020" name="bioRxiv">
        <title>Whole genome comparisons of ergot fungi reveals the divergence and evolution of species within the genus Claviceps are the result of varying mechanisms driving genome evolution and host range expansion.</title>
        <authorList>
            <person name="Wyka S.A."/>
            <person name="Mondo S.J."/>
            <person name="Liu M."/>
            <person name="Dettman J."/>
            <person name="Nalam V."/>
            <person name="Broders K.D."/>
        </authorList>
    </citation>
    <scope>NUCLEOTIDE SEQUENCE</scope>
    <source>
        <strain evidence="1">CCC 602</strain>
    </source>
</reference>